<comment type="caution">
    <text evidence="1">The sequence shown here is derived from an EMBL/GenBank/DDBJ whole genome shotgun (WGS) entry which is preliminary data.</text>
</comment>
<evidence type="ECO:0000313" key="2">
    <source>
        <dbReference type="Proteomes" id="UP001150941"/>
    </source>
</evidence>
<dbReference type="EMBL" id="JAPQKS010000001">
    <property type="protein sequence ID" value="KAJ5248884.1"/>
    <property type="molecule type" value="Genomic_DNA"/>
</dbReference>
<protein>
    <submittedName>
        <fullName evidence="1">Uncharacterized protein</fullName>
    </submittedName>
</protein>
<proteinExistence type="predicted"/>
<organism evidence="1 2">
    <name type="scientific">Penicillium chermesinum</name>
    <dbReference type="NCBI Taxonomy" id="63820"/>
    <lineage>
        <taxon>Eukaryota</taxon>
        <taxon>Fungi</taxon>
        <taxon>Dikarya</taxon>
        <taxon>Ascomycota</taxon>
        <taxon>Pezizomycotina</taxon>
        <taxon>Eurotiomycetes</taxon>
        <taxon>Eurotiomycetidae</taxon>
        <taxon>Eurotiales</taxon>
        <taxon>Aspergillaceae</taxon>
        <taxon>Penicillium</taxon>
    </lineage>
</organism>
<reference evidence="1" key="2">
    <citation type="journal article" date="2023" name="IMA Fungus">
        <title>Comparative genomic study of the Penicillium genus elucidates a diverse pangenome and 15 lateral gene transfer events.</title>
        <authorList>
            <person name="Petersen C."/>
            <person name="Sorensen T."/>
            <person name="Nielsen M.R."/>
            <person name="Sondergaard T.E."/>
            <person name="Sorensen J.L."/>
            <person name="Fitzpatrick D.A."/>
            <person name="Frisvad J.C."/>
            <person name="Nielsen K.L."/>
        </authorList>
    </citation>
    <scope>NUCLEOTIDE SEQUENCE</scope>
    <source>
        <strain evidence="1">IBT 19713</strain>
    </source>
</reference>
<accession>A0A9W9TYR2</accession>
<dbReference type="Proteomes" id="UP001150941">
    <property type="component" value="Unassembled WGS sequence"/>
</dbReference>
<dbReference type="RefSeq" id="XP_058335663.1">
    <property type="nucleotide sequence ID" value="XM_058469632.1"/>
</dbReference>
<name>A0A9W9TYR2_9EURO</name>
<reference evidence="1" key="1">
    <citation type="submission" date="2022-11" db="EMBL/GenBank/DDBJ databases">
        <authorList>
            <person name="Petersen C."/>
        </authorList>
    </citation>
    <scope>NUCLEOTIDE SEQUENCE</scope>
    <source>
        <strain evidence="1">IBT 19713</strain>
    </source>
</reference>
<evidence type="ECO:0000313" key="1">
    <source>
        <dbReference type="EMBL" id="KAJ5248884.1"/>
    </source>
</evidence>
<keyword evidence="2" id="KW-1185">Reference proteome</keyword>
<gene>
    <name evidence="1" type="ORF">N7468_000335</name>
</gene>
<dbReference type="AlphaFoldDB" id="A0A9W9TYR2"/>
<dbReference type="GeneID" id="83196935"/>
<sequence length="70" mass="7544">MWQCRLDSVGHEEDDGGIGQGMSVFELGLFGVSVVDVDRTSRDDLCACEGFAEEFGVIRFGGDDRAAALE</sequence>